<evidence type="ECO:0000256" key="2">
    <source>
        <dbReference type="SAM" id="Phobius"/>
    </source>
</evidence>
<feature type="region of interest" description="Disordered" evidence="1">
    <location>
        <begin position="105"/>
        <end position="125"/>
    </location>
</feature>
<evidence type="ECO:0000313" key="5">
    <source>
        <dbReference type="Proteomes" id="UP000006746"/>
    </source>
</evidence>
<sequence>MLPVHVPMAIDPVPLSLLAASLILVLGLGLQAILLIAARHRRLARQIAYLARDQRELRNATDLLGQRLDEIVSLGGDETPARDLTEVVAEVRVLQTLIEELWTRKGDGAEGGAPGEDEAELAEAEILPPSAGGRRVLSAARETDDPMLNPREILEIVREGLRNNRIEIMMQPTVTLPQRRVIHYECLSRIRTKTGLLITPDHYIGIAEEEGLIGAIDNMTLFRLVQHVRRHRGPMAESRFFCNISNRSLEDAGFFEQFSDFLTANATLAQSIVFEFAQEGFPAEPSPIRDKLLALSEAGYRFSLDHITDLDIDPEEFAALGFKFLKIDAALLLSYAEHEPPLLDIGLLKGALDRVAMDLIVEHVENEDILLRLLDHPVDFGQGYLFGGPMVEGRRPR</sequence>
<feature type="transmembrane region" description="Helical" evidence="2">
    <location>
        <begin position="15"/>
        <end position="37"/>
    </location>
</feature>
<dbReference type="InterPro" id="IPR001633">
    <property type="entry name" value="EAL_dom"/>
</dbReference>
<name>K2J344_9PROT</name>
<reference evidence="4 5" key="1">
    <citation type="journal article" date="2012" name="J. Bacteriol.">
        <title>Genome Sequence of Oceanibaculum indicum Type Strain P24.</title>
        <authorList>
            <person name="Lai Q."/>
            <person name="Shao Z."/>
        </authorList>
    </citation>
    <scope>NUCLEOTIDE SEQUENCE [LARGE SCALE GENOMIC DNA]</scope>
    <source>
        <strain evidence="4 5">P24</strain>
    </source>
</reference>
<dbReference type="STRING" id="1207063.P24_16250"/>
<dbReference type="SMART" id="SM00052">
    <property type="entry name" value="EAL"/>
    <property type="match status" value="1"/>
</dbReference>
<keyword evidence="2" id="KW-1133">Transmembrane helix</keyword>
<dbReference type="InterPro" id="IPR035919">
    <property type="entry name" value="EAL_sf"/>
</dbReference>
<dbReference type="PANTHER" id="PTHR33121">
    <property type="entry name" value="CYCLIC DI-GMP PHOSPHODIESTERASE PDEF"/>
    <property type="match status" value="1"/>
</dbReference>
<dbReference type="eggNOG" id="COG2200">
    <property type="taxonomic scope" value="Bacteria"/>
</dbReference>
<proteinExistence type="predicted"/>
<dbReference type="GO" id="GO:0071111">
    <property type="term" value="F:cyclic-guanylate-specific phosphodiesterase activity"/>
    <property type="evidence" value="ECO:0007669"/>
    <property type="project" value="InterPro"/>
</dbReference>
<evidence type="ECO:0000259" key="3">
    <source>
        <dbReference type="PROSITE" id="PS50883"/>
    </source>
</evidence>
<dbReference type="InterPro" id="IPR050706">
    <property type="entry name" value="Cyclic-di-GMP_PDE-like"/>
</dbReference>
<keyword evidence="2" id="KW-0812">Transmembrane</keyword>
<gene>
    <name evidence="4" type="ORF">P24_16250</name>
</gene>
<keyword evidence="2" id="KW-0472">Membrane</keyword>
<dbReference type="AlphaFoldDB" id="K2J344"/>
<dbReference type="EMBL" id="AMRL01000029">
    <property type="protein sequence ID" value="EKE69513.1"/>
    <property type="molecule type" value="Genomic_DNA"/>
</dbReference>
<dbReference type="SUPFAM" id="SSF141868">
    <property type="entry name" value="EAL domain-like"/>
    <property type="match status" value="1"/>
</dbReference>
<evidence type="ECO:0000256" key="1">
    <source>
        <dbReference type="SAM" id="MobiDB-lite"/>
    </source>
</evidence>
<accession>K2J344</accession>
<protein>
    <submittedName>
        <fullName evidence="4">Diguanylate phosphodiesterase</fullName>
    </submittedName>
</protein>
<dbReference type="PANTHER" id="PTHR33121:SF79">
    <property type="entry name" value="CYCLIC DI-GMP PHOSPHODIESTERASE PDED-RELATED"/>
    <property type="match status" value="1"/>
</dbReference>
<keyword evidence="5" id="KW-1185">Reference proteome</keyword>
<dbReference type="Proteomes" id="UP000006746">
    <property type="component" value="Unassembled WGS sequence"/>
</dbReference>
<dbReference type="Pfam" id="PF00563">
    <property type="entry name" value="EAL"/>
    <property type="match status" value="1"/>
</dbReference>
<evidence type="ECO:0000313" key="4">
    <source>
        <dbReference type="EMBL" id="EKE69513.1"/>
    </source>
</evidence>
<dbReference type="Gene3D" id="3.20.20.450">
    <property type="entry name" value="EAL domain"/>
    <property type="match status" value="1"/>
</dbReference>
<dbReference type="PROSITE" id="PS50883">
    <property type="entry name" value="EAL"/>
    <property type="match status" value="1"/>
</dbReference>
<feature type="domain" description="EAL" evidence="3">
    <location>
        <begin position="150"/>
        <end position="397"/>
    </location>
</feature>
<comment type="caution">
    <text evidence="4">The sequence shown here is derived from an EMBL/GenBank/DDBJ whole genome shotgun (WGS) entry which is preliminary data.</text>
</comment>
<dbReference type="CDD" id="cd01948">
    <property type="entry name" value="EAL"/>
    <property type="match status" value="1"/>
</dbReference>
<organism evidence="4 5">
    <name type="scientific">Oceanibaculum indicum P24</name>
    <dbReference type="NCBI Taxonomy" id="1207063"/>
    <lineage>
        <taxon>Bacteria</taxon>
        <taxon>Pseudomonadati</taxon>
        <taxon>Pseudomonadota</taxon>
        <taxon>Alphaproteobacteria</taxon>
        <taxon>Rhodospirillales</taxon>
        <taxon>Oceanibaculaceae</taxon>
        <taxon>Oceanibaculum</taxon>
    </lineage>
</organism>